<reference evidence="5" key="2">
    <citation type="journal article" date="2023" name="IMA Fungus">
        <title>Comparative genomic study of the Penicillium genus elucidates a diverse pangenome and 15 lateral gene transfer events.</title>
        <authorList>
            <person name="Petersen C."/>
            <person name="Sorensen T."/>
            <person name="Nielsen M.R."/>
            <person name="Sondergaard T.E."/>
            <person name="Sorensen J.L."/>
            <person name="Fitzpatrick D.A."/>
            <person name="Frisvad J.C."/>
            <person name="Nielsen K.L."/>
        </authorList>
    </citation>
    <scope>NUCLEOTIDE SEQUENCE</scope>
    <source>
        <strain evidence="5">IBT 29864</strain>
    </source>
</reference>
<evidence type="ECO:0000256" key="2">
    <source>
        <dbReference type="ARBA" id="ARBA00010139"/>
    </source>
</evidence>
<dbReference type="OrthoDB" id="74360at2759"/>
<dbReference type="RefSeq" id="XP_056552372.1">
    <property type="nucleotide sequence ID" value="XM_056703372.1"/>
</dbReference>
<organism evidence="5 6">
    <name type="scientific">Penicillium cataractarum</name>
    <dbReference type="NCBI Taxonomy" id="2100454"/>
    <lineage>
        <taxon>Eukaryota</taxon>
        <taxon>Fungi</taxon>
        <taxon>Dikarya</taxon>
        <taxon>Ascomycota</taxon>
        <taxon>Pezizomycotina</taxon>
        <taxon>Eurotiomycetes</taxon>
        <taxon>Eurotiomycetidae</taxon>
        <taxon>Eurotiales</taxon>
        <taxon>Aspergillaceae</taxon>
        <taxon>Penicillium</taxon>
    </lineage>
</organism>
<keyword evidence="6" id="KW-1185">Reference proteome</keyword>
<dbReference type="SUPFAM" id="SSF51905">
    <property type="entry name" value="FAD/NAD(P)-binding domain"/>
    <property type="match status" value="1"/>
</dbReference>
<dbReference type="InterPro" id="IPR051209">
    <property type="entry name" value="FAD-bind_Monooxygenase_sf"/>
</dbReference>
<accession>A0A9W9RRB0</accession>
<protein>
    <recommendedName>
        <fullName evidence="7">FAD/NAD(P)-binding domain-containing protein</fullName>
    </recommendedName>
</protein>
<comment type="cofactor">
    <cofactor evidence="1">
        <name>FAD</name>
        <dbReference type="ChEBI" id="CHEBI:57692"/>
    </cofactor>
</comment>
<reference evidence="5" key="1">
    <citation type="submission" date="2022-11" db="EMBL/GenBank/DDBJ databases">
        <authorList>
            <person name="Petersen C."/>
        </authorList>
    </citation>
    <scope>NUCLEOTIDE SEQUENCE</scope>
    <source>
        <strain evidence="5">IBT 29864</strain>
    </source>
</reference>
<comment type="similarity">
    <text evidence="2">Belongs to the FAD-binding monooxygenase family.</text>
</comment>
<proteinExistence type="inferred from homology"/>
<feature type="non-terminal residue" evidence="5">
    <location>
        <position position="1"/>
    </location>
</feature>
<evidence type="ECO:0000256" key="4">
    <source>
        <dbReference type="ARBA" id="ARBA00022827"/>
    </source>
</evidence>
<name>A0A9W9RRB0_9EURO</name>
<evidence type="ECO:0008006" key="7">
    <source>
        <dbReference type="Google" id="ProtNLM"/>
    </source>
</evidence>
<evidence type="ECO:0000313" key="6">
    <source>
        <dbReference type="Proteomes" id="UP001147782"/>
    </source>
</evidence>
<dbReference type="InterPro" id="IPR036188">
    <property type="entry name" value="FAD/NAD-bd_sf"/>
</dbReference>
<evidence type="ECO:0000313" key="5">
    <source>
        <dbReference type="EMBL" id="KAJ5364746.1"/>
    </source>
</evidence>
<dbReference type="EMBL" id="JAPZBS010000008">
    <property type="protein sequence ID" value="KAJ5364746.1"/>
    <property type="molecule type" value="Genomic_DNA"/>
</dbReference>
<comment type="caution">
    <text evidence="5">The sequence shown here is derived from an EMBL/GenBank/DDBJ whole genome shotgun (WGS) entry which is preliminary data.</text>
</comment>
<dbReference type="Proteomes" id="UP001147782">
    <property type="component" value="Unassembled WGS sequence"/>
</dbReference>
<dbReference type="Pfam" id="PF13450">
    <property type="entry name" value="NAD_binding_8"/>
    <property type="match status" value="1"/>
</dbReference>
<gene>
    <name evidence="5" type="ORF">N7496_010459</name>
</gene>
<dbReference type="AlphaFoldDB" id="A0A9W9RRB0"/>
<dbReference type="Gene3D" id="3.50.50.60">
    <property type="entry name" value="FAD/NAD(P)-binding domain"/>
    <property type="match status" value="3"/>
</dbReference>
<dbReference type="PANTHER" id="PTHR42877:SF12">
    <property type="entry name" value="MONOOXYGENASE"/>
    <property type="match status" value="1"/>
</dbReference>
<evidence type="ECO:0000256" key="1">
    <source>
        <dbReference type="ARBA" id="ARBA00001974"/>
    </source>
</evidence>
<keyword evidence="4" id="KW-0274">FAD</keyword>
<evidence type="ECO:0000256" key="3">
    <source>
        <dbReference type="ARBA" id="ARBA00022630"/>
    </source>
</evidence>
<dbReference type="GeneID" id="81442551"/>
<sequence>MVTMEMKTKTTRVESPFSINMQELDTTEIARREALEAFQALLPSNPVPGEATEAYKTVDEIAYSLSRLPLGTARPIKVIVVGAGFSGLAFAREVETRRLMNVHLQIYEKNASVGGTWFENRYPGYYAKGPDIHRYIEAVADQHNLRQYVKVCHKVVGAKWLEAKQKWSVNVVRTDGRSVMVSNRDANKEGEVDEPFNEECDVFINATGCFNDWKWPAIPGRELFQGQMVHSAVWPEKDQLNLKGKTVGLVGNGSTGVQILPAILDEVEKVYVFIRSRTWVTASFAQKFAGPNGANLLFSEEQKRRWREHPEEYLAYRKEVESELNSRFRLYLKDSMEQREAREYSVTQMNEKLASRPEAQKRLIPDFSVGCRRTTPGNGYLEALCSPKVEVVWGGIESFNESGLLSDSGEQFNVDTIICATGFNMSFAPRFPIIGRNNTNLQAKWEENPECYLSVTAADMPNYFVYLGPASPIGHGSVVSSLERVTEYVSRFIQKLQTENYSSVTPKAHIPRAYQKQALAWLEKTAWNSNCASTYKNGKADGPLISLHPGSRLHYFKLLSNPRWEDFEWTSLCPDEELAFAWLSNGFILEECQKENETDL</sequence>
<dbReference type="PANTHER" id="PTHR42877">
    <property type="entry name" value="L-ORNITHINE N(5)-MONOOXYGENASE-RELATED"/>
    <property type="match status" value="1"/>
</dbReference>
<keyword evidence="3" id="KW-0285">Flavoprotein</keyword>